<evidence type="ECO:0000313" key="1">
    <source>
        <dbReference type="EMBL" id="KAJ7200387.1"/>
    </source>
</evidence>
<protein>
    <submittedName>
        <fullName evidence="1">Uncharacterized protein</fullName>
    </submittedName>
</protein>
<organism evidence="1 2">
    <name type="scientific">Mycena pura</name>
    <dbReference type="NCBI Taxonomy" id="153505"/>
    <lineage>
        <taxon>Eukaryota</taxon>
        <taxon>Fungi</taxon>
        <taxon>Dikarya</taxon>
        <taxon>Basidiomycota</taxon>
        <taxon>Agaricomycotina</taxon>
        <taxon>Agaricomycetes</taxon>
        <taxon>Agaricomycetidae</taxon>
        <taxon>Agaricales</taxon>
        <taxon>Marasmiineae</taxon>
        <taxon>Mycenaceae</taxon>
        <taxon>Mycena</taxon>
    </lineage>
</organism>
<reference evidence="1" key="1">
    <citation type="submission" date="2023-03" db="EMBL/GenBank/DDBJ databases">
        <title>Massive genome expansion in bonnet fungi (Mycena s.s.) driven by repeated elements and novel gene families across ecological guilds.</title>
        <authorList>
            <consortium name="Lawrence Berkeley National Laboratory"/>
            <person name="Harder C.B."/>
            <person name="Miyauchi S."/>
            <person name="Viragh M."/>
            <person name="Kuo A."/>
            <person name="Thoen E."/>
            <person name="Andreopoulos B."/>
            <person name="Lu D."/>
            <person name="Skrede I."/>
            <person name="Drula E."/>
            <person name="Henrissat B."/>
            <person name="Morin E."/>
            <person name="Kohler A."/>
            <person name="Barry K."/>
            <person name="LaButti K."/>
            <person name="Morin E."/>
            <person name="Salamov A."/>
            <person name="Lipzen A."/>
            <person name="Mereny Z."/>
            <person name="Hegedus B."/>
            <person name="Baldrian P."/>
            <person name="Stursova M."/>
            <person name="Weitz H."/>
            <person name="Taylor A."/>
            <person name="Grigoriev I.V."/>
            <person name="Nagy L.G."/>
            <person name="Martin F."/>
            <person name="Kauserud H."/>
        </authorList>
    </citation>
    <scope>NUCLEOTIDE SEQUENCE</scope>
    <source>
        <strain evidence="1">9144</strain>
    </source>
</reference>
<dbReference type="Proteomes" id="UP001219525">
    <property type="component" value="Unassembled WGS sequence"/>
</dbReference>
<dbReference type="EMBL" id="JARJCW010000063">
    <property type="protein sequence ID" value="KAJ7200387.1"/>
    <property type="molecule type" value="Genomic_DNA"/>
</dbReference>
<sequence>MSLSATFRNVPLSTSFDSDLETSMLSLDWVLSSAVATSASVASGLLSLPCSDGSFRSMNVELAISASIPSDLVLGRDWMSYCWSAFPGDRFVIGSRYIHIHPTLSTSVAFPSLPSEPLYSVPPTSNTSAIHVDVSPDGKL</sequence>
<keyword evidence="2" id="KW-1185">Reference proteome</keyword>
<accession>A0AAD6V1L8</accession>
<name>A0AAD6V1L8_9AGAR</name>
<comment type="caution">
    <text evidence="1">The sequence shown here is derived from an EMBL/GenBank/DDBJ whole genome shotgun (WGS) entry which is preliminary data.</text>
</comment>
<proteinExistence type="predicted"/>
<dbReference type="AlphaFoldDB" id="A0AAD6V1L8"/>
<gene>
    <name evidence="1" type="ORF">GGX14DRAFT_400731</name>
</gene>
<evidence type="ECO:0000313" key="2">
    <source>
        <dbReference type="Proteomes" id="UP001219525"/>
    </source>
</evidence>